<evidence type="ECO:0000256" key="1">
    <source>
        <dbReference type="SAM" id="Phobius"/>
    </source>
</evidence>
<feature type="transmembrane region" description="Helical" evidence="1">
    <location>
        <begin position="91"/>
        <end position="110"/>
    </location>
</feature>
<accession>A0A8J8Q4U0</accession>
<keyword evidence="4" id="KW-1185">Reference proteome</keyword>
<comment type="caution">
    <text evidence="3">The sequence shown here is derived from an EMBL/GenBank/DDBJ whole genome shotgun (WGS) entry which is preliminary data.</text>
</comment>
<sequence length="308" mass="32199">MGEHHRRKPYAEVAMTTDLDDDGASTIQKGSPDDLVSSDDGLEARLGQGVRRERDATHARLVRNRNTALGFALLGVISLAAGLAVPDGRQILFVLAGVGGFAAVLTYSLAPGRVIEARDGRRVYETCAANVAGLADERGSTADRRYVPGTGGGADAVRLVVPTGSGGVGSDTADTALGDGSGREGLVLEPTGASFVGELERTLGGELATRPEVLVEQLTTALVDRFELVGRTESVVDSDSGRVDVAISDSAFGPVDRFDHPVSSTLAVGLATGLERPVDVAATAETERGEWLVTCRWEREGVREGESE</sequence>
<gene>
    <name evidence="3" type="ORF">CV102_10595</name>
</gene>
<evidence type="ECO:0000313" key="4">
    <source>
        <dbReference type="Proteomes" id="UP000766904"/>
    </source>
</evidence>
<feature type="domain" description="DUF7982" evidence="2">
    <location>
        <begin position="46"/>
        <end position="297"/>
    </location>
</feature>
<evidence type="ECO:0000313" key="3">
    <source>
        <dbReference type="EMBL" id="TYL38944.1"/>
    </source>
</evidence>
<dbReference type="InterPro" id="IPR058288">
    <property type="entry name" value="DUF7982"/>
</dbReference>
<feature type="transmembrane region" description="Helical" evidence="1">
    <location>
        <begin position="68"/>
        <end position="85"/>
    </location>
</feature>
<protein>
    <recommendedName>
        <fullName evidence="2">DUF7982 domain-containing protein</fullName>
    </recommendedName>
</protein>
<evidence type="ECO:0000259" key="2">
    <source>
        <dbReference type="Pfam" id="PF25939"/>
    </source>
</evidence>
<dbReference type="EMBL" id="PHNJ01000004">
    <property type="protein sequence ID" value="TYL38944.1"/>
    <property type="molecule type" value="Genomic_DNA"/>
</dbReference>
<reference evidence="3" key="1">
    <citation type="submission" date="2017-11" db="EMBL/GenBank/DDBJ databases">
        <authorList>
            <person name="Kajale S.C."/>
            <person name="Sharma A."/>
        </authorList>
    </citation>
    <scope>NUCLEOTIDE SEQUENCE</scope>
    <source>
        <strain evidence="3">LS1_42</strain>
    </source>
</reference>
<name>A0A8J8Q4U0_9EURY</name>
<dbReference type="Proteomes" id="UP000766904">
    <property type="component" value="Unassembled WGS sequence"/>
</dbReference>
<keyword evidence="1" id="KW-0472">Membrane</keyword>
<keyword evidence="1" id="KW-0812">Transmembrane</keyword>
<dbReference type="Pfam" id="PF25939">
    <property type="entry name" value="DUF7982"/>
    <property type="match status" value="1"/>
</dbReference>
<organism evidence="3 4">
    <name type="scientific">Natronococcus pandeyae</name>
    <dbReference type="NCBI Taxonomy" id="2055836"/>
    <lineage>
        <taxon>Archaea</taxon>
        <taxon>Methanobacteriati</taxon>
        <taxon>Methanobacteriota</taxon>
        <taxon>Stenosarchaea group</taxon>
        <taxon>Halobacteria</taxon>
        <taxon>Halobacteriales</taxon>
        <taxon>Natrialbaceae</taxon>
        <taxon>Natronococcus</taxon>
    </lineage>
</organism>
<proteinExistence type="predicted"/>
<keyword evidence="1" id="KW-1133">Transmembrane helix</keyword>
<dbReference type="AlphaFoldDB" id="A0A8J8Q4U0"/>